<accession>A0A1L8REK4</accession>
<dbReference type="InterPro" id="IPR010187">
    <property type="entry name" value="Various_sel_PB"/>
</dbReference>
<name>A0A1L8REK4_9ENTE</name>
<dbReference type="RefSeq" id="WP_067395763.1">
    <property type="nucleotide sequence ID" value="NZ_JXKH01000005.1"/>
</dbReference>
<evidence type="ECO:0000313" key="3">
    <source>
        <dbReference type="EMBL" id="OJG18210.1"/>
    </source>
</evidence>
<gene>
    <name evidence="3" type="ORF">RU97_GL002283</name>
</gene>
<dbReference type="EMBL" id="JXKH01000005">
    <property type="protein sequence ID" value="OJG18210.1"/>
    <property type="molecule type" value="Genomic_DNA"/>
</dbReference>
<dbReference type="NCBIfam" id="TIGR01918">
    <property type="entry name" value="various_sel_PB"/>
    <property type="match status" value="1"/>
</dbReference>
<protein>
    <submittedName>
        <fullName evidence="3">Proline reductase</fullName>
    </submittedName>
</protein>
<comment type="caution">
    <text evidence="3">The sequence shown here is derived from an EMBL/GenBank/DDBJ whole genome shotgun (WGS) entry which is preliminary data.</text>
</comment>
<dbReference type="STRING" id="214095.RU97_GL002283"/>
<dbReference type="AlphaFoldDB" id="A0A1L8REK4"/>
<organism evidence="3 4">
    <name type="scientific">Enterococcus canis</name>
    <dbReference type="NCBI Taxonomy" id="214095"/>
    <lineage>
        <taxon>Bacteria</taxon>
        <taxon>Bacillati</taxon>
        <taxon>Bacillota</taxon>
        <taxon>Bacilli</taxon>
        <taxon>Lactobacillales</taxon>
        <taxon>Enterococcaceae</taxon>
        <taxon>Enterococcus</taxon>
    </lineage>
</organism>
<evidence type="ECO:0000256" key="1">
    <source>
        <dbReference type="ARBA" id="ARBA00022933"/>
    </source>
</evidence>
<keyword evidence="4" id="KW-1185">Reference proteome</keyword>
<dbReference type="Proteomes" id="UP000181884">
    <property type="component" value="Unassembled WGS sequence"/>
</dbReference>
<keyword evidence="1" id="KW-0712">Selenocysteine</keyword>
<evidence type="ECO:0000256" key="2">
    <source>
        <dbReference type="ARBA" id="ARBA00023002"/>
    </source>
</evidence>
<dbReference type="GO" id="GO:0050485">
    <property type="term" value="F:oxidoreductase activity, acting on X-H and Y-H to form an X-Y bond, with a disulfide as acceptor"/>
    <property type="evidence" value="ECO:0007669"/>
    <property type="project" value="InterPro"/>
</dbReference>
<proteinExistence type="predicted"/>
<keyword evidence="2" id="KW-0560">Oxidoreductase</keyword>
<sequence>MKIIFILDQIQAGLGGKEKGDQPLGGKHIAVGSAKMFDNYLSKVDGQVSATLYCGDDYFAQDPETNALKLTAMVKKLNPDVVICGPCFNYETYGLMAGKVAATIQERLQKPVIAAMSVECAEAIATYKDQVNIVKMPKKGGTGLTESLENMLALCQLKASGADTTAFVAEHCY</sequence>
<reference evidence="3 4" key="1">
    <citation type="submission" date="2014-12" db="EMBL/GenBank/DDBJ databases">
        <title>Draft genome sequences of 29 type strains of Enterococci.</title>
        <authorList>
            <person name="Zhong Z."/>
            <person name="Sun Z."/>
            <person name="Liu W."/>
            <person name="Zhang W."/>
            <person name="Zhang H."/>
        </authorList>
    </citation>
    <scope>NUCLEOTIDE SEQUENCE [LARGE SCALE GENOMIC DNA]</scope>
    <source>
        <strain evidence="3 4">DSM 17029</strain>
    </source>
</reference>
<evidence type="ECO:0000313" key="4">
    <source>
        <dbReference type="Proteomes" id="UP000181884"/>
    </source>
</evidence>
<dbReference type="InterPro" id="IPR048083">
    <property type="entry name" value="GrdB-like"/>
</dbReference>
<dbReference type="NCBIfam" id="NF041545">
    <property type="entry name" value="GrdB_like_no_Se"/>
    <property type="match status" value="1"/>
</dbReference>
<dbReference type="Pfam" id="PF07355">
    <property type="entry name" value="GRDB"/>
    <property type="match status" value="1"/>
</dbReference>